<dbReference type="AlphaFoldDB" id="A0A6S6T4Z4"/>
<accession>A0A6S6T4Z4</accession>
<protein>
    <submittedName>
        <fullName evidence="1">Uncharacterized protein</fullName>
    </submittedName>
</protein>
<gene>
    <name evidence="1" type="ORF">HELGO_WM16097</name>
</gene>
<name>A0A6S6T4Z4_9BACT</name>
<organism evidence="1">
    <name type="scientific">uncultured Sulfurovum sp</name>
    <dbReference type="NCBI Taxonomy" id="269237"/>
    <lineage>
        <taxon>Bacteria</taxon>
        <taxon>Pseudomonadati</taxon>
        <taxon>Campylobacterota</taxon>
        <taxon>Epsilonproteobacteria</taxon>
        <taxon>Campylobacterales</taxon>
        <taxon>Sulfurovaceae</taxon>
        <taxon>Sulfurovum</taxon>
        <taxon>environmental samples</taxon>
    </lineage>
</organism>
<proteinExistence type="predicted"/>
<evidence type="ECO:0000313" key="1">
    <source>
        <dbReference type="EMBL" id="CAA6810540.1"/>
    </source>
</evidence>
<sequence>MEDKFKKYNDLVKQCEAKYISENDRFNKLNEEITLMLNAFSFDEGESMITYQTLAGLEFDKWFPVNDGVKFKRIFNPNKPVFYITEMDPSATTDGVAIFGTQKHDCKELCTVIEGELIEGNEGNKKYVTGDIVIYPTDYLHKPKAKVFSKYLVEFINPNK</sequence>
<dbReference type="EMBL" id="CACVAR010000201">
    <property type="protein sequence ID" value="CAA6810540.1"/>
    <property type="molecule type" value="Genomic_DNA"/>
</dbReference>
<reference evidence="1" key="1">
    <citation type="submission" date="2020-01" db="EMBL/GenBank/DDBJ databases">
        <authorList>
            <person name="Meier V. D."/>
            <person name="Meier V D."/>
        </authorList>
    </citation>
    <scope>NUCLEOTIDE SEQUENCE</scope>
    <source>
        <strain evidence="1">HLG_WM_MAG_03</strain>
    </source>
</reference>
<dbReference type="Gene3D" id="2.60.120.10">
    <property type="entry name" value="Jelly Rolls"/>
    <property type="match status" value="1"/>
</dbReference>
<dbReference type="InterPro" id="IPR014710">
    <property type="entry name" value="RmlC-like_jellyroll"/>
</dbReference>